<protein>
    <submittedName>
        <fullName evidence="4">CAZy families GT4 protein</fullName>
    </submittedName>
</protein>
<dbReference type="InterPro" id="IPR019734">
    <property type="entry name" value="TPR_rpt"/>
</dbReference>
<feature type="non-terminal residue" evidence="4">
    <location>
        <position position="1"/>
    </location>
</feature>
<dbReference type="EMBL" id="KF125125">
    <property type="protein sequence ID" value="AIA92448.1"/>
    <property type="molecule type" value="Genomic_DNA"/>
</dbReference>
<keyword evidence="1" id="KW-0677">Repeat</keyword>
<dbReference type="InterPro" id="IPR011990">
    <property type="entry name" value="TPR-like_helical_dom_sf"/>
</dbReference>
<dbReference type="InterPro" id="IPR013105">
    <property type="entry name" value="TPR_2"/>
</dbReference>
<proteinExistence type="predicted"/>
<dbReference type="SUPFAM" id="SSF48452">
    <property type="entry name" value="TPR-like"/>
    <property type="match status" value="1"/>
</dbReference>
<dbReference type="PROSITE" id="PS50005">
    <property type="entry name" value="TPR"/>
    <property type="match status" value="1"/>
</dbReference>
<organism evidence="4">
    <name type="scientific">uncultured Trichodesmium sp</name>
    <dbReference type="NCBI Taxonomy" id="332967"/>
    <lineage>
        <taxon>Bacteria</taxon>
        <taxon>Bacillati</taxon>
        <taxon>Cyanobacteriota</taxon>
        <taxon>Cyanophyceae</taxon>
        <taxon>Oscillatoriophycideae</taxon>
        <taxon>Oscillatoriales</taxon>
        <taxon>Microcoleaceae</taxon>
        <taxon>Trichodesmium</taxon>
        <taxon>environmental samples</taxon>
    </lineage>
</organism>
<sequence length="151" mass="16640">EDALRWAHDALQRAADKAEAHCDLGHLMSRLNRHDDALRQFDLALQIDPNSARARYFGSLTRLSLGDMPAAWAGFEARLDLPGSTNGHDRHKQPRWDGAASLEGRTVLLHAEQALNDTLQFVRYAPLVAARGASVVLEVQPPFGAAVRLAR</sequence>
<evidence type="ECO:0000256" key="3">
    <source>
        <dbReference type="PROSITE-ProRule" id="PRU00339"/>
    </source>
</evidence>
<dbReference type="Gene3D" id="1.25.40.10">
    <property type="entry name" value="Tetratricopeptide repeat domain"/>
    <property type="match status" value="1"/>
</dbReference>
<accession>A0A060C744</accession>
<evidence type="ECO:0000313" key="4">
    <source>
        <dbReference type="EMBL" id="AIA92448.1"/>
    </source>
</evidence>
<dbReference type="SMART" id="SM00028">
    <property type="entry name" value="TPR"/>
    <property type="match status" value="1"/>
</dbReference>
<dbReference type="Pfam" id="PF07719">
    <property type="entry name" value="TPR_2"/>
    <property type="match status" value="1"/>
</dbReference>
<evidence type="ECO:0000256" key="2">
    <source>
        <dbReference type="ARBA" id="ARBA00022803"/>
    </source>
</evidence>
<feature type="repeat" description="TPR" evidence="3">
    <location>
        <begin position="18"/>
        <end position="51"/>
    </location>
</feature>
<evidence type="ECO:0000256" key="1">
    <source>
        <dbReference type="ARBA" id="ARBA00022737"/>
    </source>
</evidence>
<keyword evidence="2 3" id="KW-0802">TPR repeat</keyword>
<name>A0A060C744_9CYAN</name>
<dbReference type="PROSITE" id="PS50293">
    <property type="entry name" value="TPR_REGION"/>
    <property type="match status" value="1"/>
</dbReference>
<feature type="non-terminal residue" evidence="4">
    <location>
        <position position="151"/>
    </location>
</feature>
<reference evidence="4" key="1">
    <citation type="journal article" date="2013" name="Environ. Microbiol.">
        <title>Seasonally variable intestinal metagenomes of the red palm weevil (Rhynchophorus ferrugineus).</title>
        <authorList>
            <person name="Jia S."/>
            <person name="Zhang X."/>
            <person name="Zhang G."/>
            <person name="Yin A."/>
            <person name="Zhang S."/>
            <person name="Li F."/>
            <person name="Wang L."/>
            <person name="Zhao D."/>
            <person name="Yun Q."/>
            <person name="Tala"/>
            <person name="Wang J."/>
            <person name="Sun G."/>
            <person name="Baabdullah M."/>
            <person name="Yu X."/>
            <person name="Hu S."/>
            <person name="Al-Mssallem I.S."/>
            <person name="Yu J."/>
        </authorList>
    </citation>
    <scope>NUCLEOTIDE SEQUENCE</scope>
</reference>
<dbReference type="AlphaFoldDB" id="A0A060C744"/>